<dbReference type="EnsemblMetazoa" id="SMAR013413-RA">
    <property type="protein sequence ID" value="SMAR013413-PA"/>
    <property type="gene ID" value="SMAR013413"/>
</dbReference>
<evidence type="ECO:0000313" key="2">
    <source>
        <dbReference type="Proteomes" id="UP000014500"/>
    </source>
</evidence>
<accession>T1JHT2</accession>
<reference evidence="1" key="2">
    <citation type="submission" date="2015-02" db="UniProtKB">
        <authorList>
            <consortium name="EnsemblMetazoa"/>
        </authorList>
    </citation>
    <scope>IDENTIFICATION</scope>
</reference>
<evidence type="ECO:0000313" key="1">
    <source>
        <dbReference type="EnsemblMetazoa" id="SMAR013413-PA"/>
    </source>
</evidence>
<name>T1JHT2_STRMM</name>
<proteinExistence type="predicted"/>
<dbReference type="EMBL" id="JH431575">
    <property type="status" value="NOT_ANNOTATED_CDS"/>
    <property type="molecule type" value="Genomic_DNA"/>
</dbReference>
<dbReference type="AlphaFoldDB" id="T1JHT2"/>
<reference evidence="2" key="1">
    <citation type="submission" date="2011-05" db="EMBL/GenBank/DDBJ databases">
        <authorList>
            <person name="Richards S.R."/>
            <person name="Qu J."/>
            <person name="Jiang H."/>
            <person name="Jhangiani S.N."/>
            <person name="Agravi P."/>
            <person name="Goodspeed R."/>
            <person name="Gross S."/>
            <person name="Mandapat C."/>
            <person name="Jackson L."/>
            <person name="Mathew T."/>
            <person name="Pu L."/>
            <person name="Thornton R."/>
            <person name="Saada N."/>
            <person name="Wilczek-Boney K.B."/>
            <person name="Lee S."/>
            <person name="Kovar C."/>
            <person name="Wu Y."/>
            <person name="Scherer S.E."/>
            <person name="Worley K.C."/>
            <person name="Muzny D.M."/>
            <person name="Gibbs R."/>
        </authorList>
    </citation>
    <scope>NUCLEOTIDE SEQUENCE</scope>
    <source>
        <strain evidence="2">Brora</strain>
    </source>
</reference>
<sequence>MCEASRSFSDHLGVSVIPLFAYLECSERRARLEHGLEHGLERLYEHIQVSFVLVFSYFKINFLF</sequence>
<protein>
    <submittedName>
        <fullName evidence="1">Uncharacterized protein</fullName>
    </submittedName>
</protein>
<dbReference type="HOGENOM" id="CLU_2870409_0_0_1"/>
<keyword evidence="2" id="KW-1185">Reference proteome</keyword>
<organism evidence="1 2">
    <name type="scientific">Strigamia maritima</name>
    <name type="common">European centipede</name>
    <name type="synonym">Geophilus maritimus</name>
    <dbReference type="NCBI Taxonomy" id="126957"/>
    <lineage>
        <taxon>Eukaryota</taxon>
        <taxon>Metazoa</taxon>
        <taxon>Ecdysozoa</taxon>
        <taxon>Arthropoda</taxon>
        <taxon>Myriapoda</taxon>
        <taxon>Chilopoda</taxon>
        <taxon>Pleurostigmophora</taxon>
        <taxon>Geophilomorpha</taxon>
        <taxon>Linotaeniidae</taxon>
        <taxon>Strigamia</taxon>
    </lineage>
</organism>
<dbReference type="Proteomes" id="UP000014500">
    <property type="component" value="Unassembled WGS sequence"/>
</dbReference>